<dbReference type="Gene3D" id="3.20.20.140">
    <property type="entry name" value="Metal-dependent hydrolases"/>
    <property type="match status" value="1"/>
</dbReference>
<dbReference type="GO" id="GO:0016831">
    <property type="term" value="F:carboxy-lyase activity"/>
    <property type="evidence" value="ECO:0007669"/>
    <property type="project" value="InterPro"/>
</dbReference>
<accession>A0A7W6BJK6</accession>
<dbReference type="AlphaFoldDB" id="A0A7W6BJK6"/>
<evidence type="ECO:0000259" key="2">
    <source>
        <dbReference type="Pfam" id="PF04909"/>
    </source>
</evidence>
<proteinExistence type="predicted"/>
<evidence type="ECO:0000256" key="1">
    <source>
        <dbReference type="ARBA" id="ARBA00023239"/>
    </source>
</evidence>
<dbReference type="PANTHER" id="PTHR21240">
    <property type="entry name" value="2-AMINO-3-CARBOXYLMUCONATE-6-SEMIALDEHYDE DECARBOXYLASE"/>
    <property type="match status" value="1"/>
</dbReference>
<keyword evidence="4" id="KW-1185">Reference proteome</keyword>
<organism evidence="3 4">
    <name type="scientific">Sphingobium jiangsuense</name>
    <dbReference type="NCBI Taxonomy" id="870476"/>
    <lineage>
        <taxon>Bacteria</taxon>
        <taxon>Pseudomonadati</taxon>
        <taxon>Pseudomonadota</taxon>
        <taxon>Alphaproteobacteria</taxon>
        <taxon>Sphingomonadales</taxon>
        <taxon>Sphingomonadaceae</taxon>
        <taxon>Sphingobium</taxon>
    </lineage>
</organism>
<evidence type="ECO:0000313" key="4">
    <source>
        <dbReference type="Proteomes" id="UP000571950"/>
    </source>
</evidence>
<feature type="domain" description="Amidohydrolase-related" evidence="2">
    <location>
        <begin position="4"/>
        <end position="274"/>
    </location>
</feature>
<dbReference type="RefSeq" id="WP_188072649.1">
    <property type="nucleotide sequence ID" value="NZ_BSPS01000033.1"/>
</dbReference>
<sequence length="292" mass="33295">MFIVDSQIHIWKEETPDRPWIPGARERMVLNGHRLEPFTYEECLEHMDSAGVNRVCIVPPSWEGDRVDYGIEASEKHPDRFCVMARVVQNDPVEGAAMMRDFATVDAIKGLRLTFHRPQDRNWMIDGTCDWIWPLAEELQLPLMIHAPIWKAEMGAIAARHPGLKLIIDHMGILARSVDDAIGYWMDETADLHVHPNIHVKVSAVPGYSTHPYPYENINGYVRKMIERMGPDRCFWGTDLTRLMDAKGLTYLQTVEHFTKHMGLSQEALEQVMGLGICKALDWPVTAEQAAA</sequence>
<dbReference type="SUPFAM" id="SSF51556">
    <property type="entry name" value="Metallo-dependent hydrolases"/>
    <property type="match status" value="1"/>
</dbReference>
<comment type="caution">
    <text evidence="3">The sequence shown here is derived from an EMBL/GenBank/DDBJ whole genome shotgun (WGS) entry which is preliminary data.</text>
</comment>
<dbReference type="EMBL" id="JACIDT010000010">
    <property type="protein sequence ID" value="MBB3927139.1"/>
    <property type="molecule type" value="Genomic_DNA"/>
</dbReference>
<reference evidence="3 4" key="1">
    <citation type="submission" date="2020-08" db="EMBL/GenBank/DDBJ databases">
        <title>Genomic Encyclopedia of Type Strains, Phase IV (KMG-IV): sequencing the most valuable type-strain genomes for metagenomic binning, comparative biology and taxonomic classification.</title>
        <authorList>
            <person name="Goeker M."/>
        </authorList>
    </citation>
    <scope>NUCLEOTIDE SEQUENCE [LARGE SCALE GENOMIC DNA]</scope>
    <source>
        <strain evidence="3 4">DSM 26189</strain>
    </source>
</reference>
<dbReference type="Pfam" id="PF04909">
    <property type="entry name" value="Amidohydro_2"/>
    <property type="match status" value="1"/>
</dbReference>
<keyword evidence="1" id="KW-0456">Lyase</keyword>
<dbReference type="Proteomes" id="UP000571950">
    <property type="component" value="Unassembled WGS sequence"/>
</dbReference>
<dbReference type="GO" id="GO:0016787">
    <property type="term" value="F:hydrolase activity"/>
    <property type="evidence" value="ECO:0007669"/>
    <property type="project" value="UniProtKB-KW"/>
</dbReference>
<dbReference type="InterPro" id="IPR006680">
    <property type="entry name" value="Amidohydro-rel"/>
</dbReference>
<protein>
    <submittedName>
        <fullName evidence="3">Putative TIM-barrel fold metal-dependent hydrolase</fullName>
    </submittedName>
</protein>
<dbReference type="InterPro" id="IPR032466">
    <property type="entry name" value="Metal_Hydrolase"/>
</dbReference>
<dbReference type="InterPro" id="IPR032465">
    <property type="entry name" value="ACMSD"/>
</dbReference>
<keyword evidence="3" id="KW-0378">Hydrolase</keyword>
<evidence type="ECO:0000313" key="3">
    <source>
        <dbReference type="EMBL" id="MBB3927139.1"/>
    </source>
</evidence>
<name>A0A7W6BJK6_9SPHN</name>
<gene>
    <name evidence="3" type="ORF">GGR43_002862</name>
</gene>